<keyword evidence="6" id="KW-1185">Reference proteome</keyword>
<evidence type="ECO:0000256" key="1">
    <source>
        <dbReference type="ARBA" id="ARBA00023015"/>
    </source>
</evidence>
<dbReference type="Pfam" id="PF14525">
    <property type="entry name" value="AraC_binding_2"/>
    <property type="match status" value="1"/>
</dbReference>
<dbReference type="RefSeq" id="WP_170196838.1">
    <property type="nucleotide sequence ID" value="NZ_JABBNB010000034.1"/>
</dbReference>
<dbReference type="SUPFAM" id="SSF46689">
    <property type="entry name" value="Homeodomain-like"/>
    <property type="match status" value="1"/>
</dbReference>
<evidence type="ECO:0000313" key="6">
    <source>
        <dbReference type="Proteomes" id="UP000550729"/>
    </source>
</evidence>
<keyword evidence="2" id="KW-0238">DNA-binding</keyword>
<feature type="domain" description="HTH araC/xylS-type" evidence="4">
    <location>
        <begin position="212"/>
        <end position="313"/>
    </location>
</feature>
<name>A0A848L1K1_9ACTN</name>
<dbReference type="EMBL" id="JABBNB010000034">
    <property type="protein sequence ID" value="NMO04332.1"/>
    <property type="molecule type" value="Genomic_DNA"/>
</dbReference>
<dbReference type="SMART" id="SM00342">
    <property type="entry name" value="HTH_ARAC"/>
    <property type="match status" value="1"/>
</dbReference>
<comment type="caution">
    <text evidence="5">The sequence shown here is derived from an EMBL/GenBank/DDBJ whole genome shotgun (WGS) entry which is preliminary data.</text>
</comment>
<dbReference type="PANTHER" id="PTHR46796:SF6">
    <property type="entry name" value="ARAC SUBFAMILY"/>
    <property type="match status" value="1"/>
</dbReference>
<reference evidence="5 6" key="1">
    <citation type="submission" date="2020-04" db="EMBL/GenBank/DDBJ databases">
        <title>Gordonia sp. nov. TBRC 11910.</title>
        <authorList>
            <person name="Suriyachadkun C."/>
        </authorList>
    </citation>
    <scope>NUCLEOTIDE SEQUENCE [LARGE SCALE GENOMIC DNA]</scope>
    <source>
        <strain evidence="5 6">TBRC 11910</strain>
    </source>
</reference>
<dbReference type="Pfam" id="PF12833">
    <property type="entry name" value="HTH_18"/>
    <property type="match status" value="1"/>
</dbReference>
<gene>
    <name evidence="5" type="ORF">HH308_24230</name>
</gene>
<dbReference type="Gene3D" id="1.10.10.60">
    <property type="entry name" value="Homeodomain-like"/>
    <property type="match status" value="1"/>
</dbReference>
<organism evidence="5 6">
    <name type="scientific">Gordonia asplenii</name>
    <dbReference type="NCBI Taxonomy" id="2725283"/>
    <lineage>
        <taxon>Bacteria</taxon>
        <taxon>Bacillati</taxon>
        <taxon>Actinomycetota</taxon>
        <taxon>Actinomycetes</taxon>
        <taxon>Mycobacteriales</taxon>
        <taxon>Gordoniaceae</taxon>
        <taxon>Gordonia</taxon>
    </lineage>
</organism>
<dbReference type="AlphaFoldDB" id="A0A848L1K1"/>
<dbReference type="InterPro" id="IPR018062">
    <property type="entry name" value="HTH_AraC-typ_CS"/>
</dbReference>
<dbReference type="GO" id="GO:0043565">
    <property type="term" value="F:sequence-specific DNA binding"/>
    <property type="evidence" value="ECO:0007669"/>
    <property type="project" value="InterPro"/>
</dbReference>
<dbReference type="PROSITE" id="PS01124">
    <property type="entry name" value="HTH_ARAC_FAMILY_2"/>
    <property type="match status" value="1"/>
</dbReference>
<dbReference type="PANTHER" id="PTHR46796">
    <property type="entry name" value="HTH-TYPE TRANSCRIPTIONAL ACTIVATOR RHAS-RELATED"/>
    <property type="match status" value="1"/>
</dbReference>
<accession>A0A848L1K1</accession>
<dbReference type="PROSITE" id="PS00041">
    <property type="entry name" value="HTH_ARAC_FAMILY_1"/>
    <property type="match status" value="1"/>
</dbReference>
<dbReference type="InterPro" id="IPR050204">
    <property type="entry name" value="AraC_XylS_family_regulators"/>
</dbReference>
<dbReference type="InterPro" id="IPR009057">
    <property type="entry name" value="Homeodomain-like_sf"/>
</dbReference>
<evidence type="ECO:0000259" key="4">
    <source>
        <dbReference type="PROSITE" id="PS01124"/>
    </source>
</evidence>
<keyword evidence="1" id="KW-0805">Transcription regulation</keyword>
<evidence type="ECO:0000313" key="5">
    <source>
        <dbReference type="EMBL" id="NMO04332.1"/>
    </source>
</evidence>
<dbReference type="Proteomes" id="UP000550729">
    <property type="component" value="Unassembled WGS sequence"/>
</dbReference>
<dbReference type="InterPro" id="IPR035418">
    <property type="entry name" value="AraC-bd_2"/>
</dbReference>
<proteinExistence type="predicted"/>
<keyword evidence="3" id="KW-0804">Transcription</keyword>
<sequence length="316" mass="34112">MTAERSSTSVNYRVGAFESAEIGGWQSEVSRLHGAFTISTPFESAYRGTLDWQATARHRLVRWRGQPERLVRDRAEIRRDERDNYELVAPTSGCLVVEQAGRRISLLPGDMVIVPLDRPIVCEHVGASAAIGLLTPSSSVAGHLARQADSLAVDGRTGLGNVALSMLKSITEQRDSLSARGFELACERVIDMCAVAAAESMTPGGHRDVTAQAVRRFVHDHAVDPDLSAAAVAAAVGWSLRHVQAALRDDGTSVSDLIRARRLELAQEKLTDPRLAGTSLAAIAAACGFTSHSVFCRAVRERYGASPTDLRRSMRA</sequence>
<dbReference type="InterPro" id="IPR018060">
    <property type="entry name" value="HTH_AraC"/>
</dbReference>
<evidence type="ECO:0000256" key="3">
    <source>
        <dbReference type="ARBA" id="ARBA00023163"/>
    </source>
</evidence>
<evidence type="ECO:0000256" key="2">
    <source>
        <dbReference type="ARBA" id="ARBA00023125"/>
    </source>
</evidence>
<protein>
    <submittedName>
        <fullName evidence="5">Helix-turn-helix domain-containing protein</fullName>
    </submittedName>
</protein>
<dbReference type="GO" id="GO:0003700">
    <property type="term" value="F:DNA-binding transcription factor activity"/>
    <property type="evidence" value="ECO:0007669"/>
    <property type="project" value="InterPro"/>
</dbReference>